<evidence type="ECO:0000256" key="8">
    <source>
        <dbReference type="ARBA" id="ARBA00023170"/>
    </source>
</evidence>
<keyword evidence="3 10" id="KW-0716">Sensory transduction</keyword>
<comment type="subcellular location">
    <subcellularLocation>
        <location evidence="1 10">Cell membrane</location>
        <topology evidence="1 10">Multi-pass membrane protein</topology>
    </subcellularLocation>
</comment>
<evidence type="ECO:0000256" key="9">
    <source>
        <dbReference type="ARBA" id="ARBA00023224"/>
    </source>
</evidence>
<evidence type="ECO:0000256" key="6">
    <source>
        <dbReference type="ARBA" id="ARBA00022989"/>
    </source>
</evidence>
<name>A0A482X7W8_LAOST</name>
<reference evidence="11 12" key="1">
    <citation type="journal article" date="2017" name="Gigascience">
        <title>Genome sequence of the small brown planthopper, Laodelphax striatellus.</title>
        <authorList>
            <person name="Zhu J."/>
            <person name="Jiang F."/>
            <person name="Wang X."/>
            <person name="Yang P."/>
            <person name="Bao Y."/>
            <person name="Zhao W."/>
            <person name="Wang W."/>
            <person name="Lu H."/>
            <person name="Wang Q."/>
            <person name="Cui N."/>
            <person name="Li J."/>
            <person name="Chen X."/>
            <person name="Luo L."/>
            <person name="Yu J."/>
            <person name="Kang L."/>
            <person name="Cui F."/>
        </authorList>
    </citation>
    <scope>NUCLEOTIDE SEQUENCE [LARGE SCALE GENOMIC DNA]</scope>
    <source>
        <strain evidence="11">Lst14</strain>
    </source>
</reference>
<dbReference type="Proteomes" id="UP000291343">
    <property type="component" value="Unassembled WGS sequence"/>
</dbReference>
<evidence type="ECO:0000256" key="1">
    <source>
        <dbReference type="ARBA" id="ARBA00004651"/>
    </source>
</evidence>
<dbReference type="OrthoDB" id="10320733at2759"/>
<feature type="transmembrane region" description="Helical" evidence="10">
    <location>
        <begin position="67"/>
        <end position="86"/>
    </location>
</feature>
<evidence type="ECO:0000313" key="11">
    <source>
        <dbReference type="EMBL" id="RZF41401.1"/>
    </source>
</evidence>
<proteinExistence type="inferred from homology"/>
<comment type="caution">
    <text evidence="11">The sequence shown here is derived from an EMBL/GenBank/DDBJ whole genome shotgun (WGS) entry which is preliminary data.</text>
</comment>
<keyword evidence="12" id="KW-1185">Reference proteome</keyword>
<keyword evidence="6 10" id="KW-1133">Transmembrane helix</keyword>
<feature type="transmembrane region" description="Helical" evidence="10">
    <location>
        <begin position="192"/>
        <end position="215"/>
    </location>
</feature>
<dbReference type="InParanoid" id="A0A482X7W8"/>
<gene>
    <name evidence="11" type="ORF">LSTR_LSTR000115</name>
</gene>
<keyword evidence="4 10" id="KW-0812">Transmembrane</keyword>
<dbReference type="FunCoup" id="A0A482X7W8">
    <property type="interactions" value="85"/>
</dbReference>
<comment type="caution">
    <text evidence="10">Lacks conserved residue(s) required for the propagation of feature annotation.</text>
</comment>
<evidence type="ECO:0000256" key="10">
    <source>
        <dbReference type="RuleBase" id="RU351113"/>
    </source>
</evidence>
<evidence type="ECO:0000313" key="12">
    <source>
        <dbReference type="Proteomes" id="UP000291343"/>
    </source>
</evidence>
<organism evidence="11 12">
    <name type="scientific">Laodelphax striatellus</name>
    <name type="common">Small brown planthopper</name>
    <name type="synonym">Delphax striatella</name>
    <dbReference type="NCBI Taxonomy" id="195883"/>
    <lineage>
        <taxon>Eukaryota</taxon>
        <taxon>Metazoa</taxon>
        <taxon>Ecdysozoa</taxon>
        <taxon>Arthropoda</taxon>
        <taxon>Hexapoda</taxon>
        <taxon>Insecta</taxon>
        <taxon>Pterygota</taxon>
        <taxon>Neoptera</taxon>
        <taxon>Paraneoptera</taxon>
        <taxon>Hemiptera</taxon>
        <taxon>Auchenorrhyncha</taxon>
        <taxon>Fulgoroidea</taxon>
        <taxon>Delphacidae</taxon>
        <taxon>Criomorphinae</taxon>
        <taxon>Laodelphax</taxon>
    </lineage>
</organism>
<accession>A0A482X7W8</accession>
<dbReference type="EMBL" id="QKKF02016774">
    <property type="protein sequence ID" value="RZF41401.1"/>
    <property type="molecule type" value="Genomic_DNA"/>
</dbReference>
<dbReference type="InterPro" id="IPR004117">
    <property type="entry name" value="7tm6_olfct_rcpt"/>
</dbReference>
<feature type="transmembrane region" description="Helical" evidence="10">
    <location>
        <begin position="283"/>
        <end position="302"/>
    </location>
</feature>
<keyword evidence="7 10" id="KW-0472">Membrane</keyword>
<sequence length="407" mass="47491">MSNQCCRLMDQTITGASLVSCFGEPRITGFKGALYFTLTALFSVDLAFCLTYEWHDFIKRLLTLKEMALVIFCTGGYFAHLNMISVENEYIFKYLKYVDEPYHSHSSKKLKLINEMNAFIKWLSAFSTRAFKFLYMFAAVLPLVHIVIVLARTHFSGKKLDEDNFPLVMHFYVPLSLRTIPGYFLANLAASIWYALSLYIWSIVFKIFVIGLGCLCTEMDLLFEAVNEIDHIPPAEETTPSKTTNETMHVNEILLKRKFNAIIEHHQDITKTMKLMNRMFQTTIVLFLNVYCLQLCLYIVFVMKLEDIVQRIKFATLYIFALYLQYQYASCSQRIKDRGETFGETLYGCGWVDKPQWMKKMLLIMKCMADQPLVMKPYGWYVVDRVFMANIFKATYTYLNVVNEFIK</sequence>
<dbReference type="Pfam" id="PF02949">
    <property type="entry name" value="7tm_6"/>
    <property type="match status" value="1"/>
</dbReference>
<keyword evidence="2" id="KW-1003">Cell membrane</keyword>
<dbReference type="PANTHER" id="PTHR21137">
    <property type="entry name" value="ODORANT RECEPTOR"/>
    <property type="match status" value="1"/>
</dbReference>
<evidence type="ECO:0000256" key="2">
    <source>
        <dbReference type="ARBA" id="ARBA00022475"/>
    </source>
</evidence>
<evidence type="ECO:0000256" key="4">
    <source>
        <dbReference type="ARBA" id="ARBA00022692"/>
    </source>
</evidence>
<protein>
    <recommendedName>
        <fullName evidence="10">Odorant receptor</fullName>
    </recommendedName>
</protein>
<evidence type="ECO:0000256" key="3">
    <source>
        <dbReference type="ARBA" id="ARBA00022606"/>
    </source>
</evidence>
<feature type="transmembrane region" description="Helical" evidence="10">
    <location>
        <begin position="133"/>
        <end position="155"/>
    </location>
</feature>
<dbReference type="GO" id="GO:0004984">
    <property type="term" value="F:olfactory receptor activity"/>
    <property type="evidence" value="ECO:0007669"/>
    <property type="project" value="InterPro"/>
</dbReference>
<keyword evidence="8 10" id="KW-0675">Receptor</keyword>
<dbReference type="SMR" id="A0A482X7W8"/>
<dbReference type="PROSITE" id="PS51257">
    <property type="entry name" value="PROKAR_LIPOPROTEIN"/>
    <property type="match status" value="1"/>
</dbReference>
<evidence type="ECO:0000256" key="7">
    <source>
        <dbReference type="ARBA" id="ARBA00023136"/>
    </source>
</evidence>
<feature type="transmembrane region" description="Helical" evidence="10">
    <location>
        <begin position="33"/>
        <end position="55"/>
    </location>
</feature>
<dbReference type="GO" id="GO:0007165">
    <property type="term" value="P:signal transduction"/>
    <property type="evidence" value="ECO:0007669"/>
    <property type="project" value="UniProtKB-KW"/>
</dbReference>
<dbReference type="GO" id="GO:0005549">
    <property type="term" value="F:odorant binding"/>
    <property type="evidence" value="ECO:0007669"/>
    <property type="project" value="InterPro"/>
</dbReference>
<dbReference type="AlphaFoldDB" id="A0A482X7W8"/>
<keyword evidence="9 10" id="KW-0807">Transducer</keyword>
<evidence type="ECO:0000256" key="5">
    <source>
        <dbReference type="ARBA" id="ARBA00022725"/>
    </source>
</evidence>
<keyword evidence="5 10" id="KW-0552">Olfaction</keyword>
<dbReference type="GO" id="GO:0005886">
    <property type="term" value="C:plasma membrane"/>
    <property type="evidence" value="ECO:0007669"/>
    <property type="project" value="UniProtKB-SubCell"/>
</dbReference>
<dbReference type="PANTHER" id="PTHR21137:SF35">
    <property type="entry name" value="ODORANT RECEPTOR 19A-RELATED"/>
    <property type="match status" value="1"/>
</dbReference>
<comment type="similarity">
    <text evidence="10">Belongs to the insect chemoreceptor superfamily. Heteromeric odorant receptor channel (TC 1.A.69) family.</text>
</comment>